<evidence type="ECO:0000256" key="2">
    <source>
        <dbReference type="SAM" id="MobiDB-lite"/>
    </source>
</evidence>
<dbReference type="OrthoDB" id="9794151at2"/>
<feature type="domain" description="FdhE C-terminal" evidence="5">
    <location>
        <begin position="206"/>
        <end position="280"/>
    </location>
</feature>
<accession>A0A2N3PWB6</accession>
<dbReference type="Gene3D" id="3.90.1670.10">
    <property type="entry name" value="FdhE-like domain"/>
    <property type="match status" value="1"/>
</dbReference>
<feature type="domain" description="FdhE N-terminal" evidence="3">
    <location>
        <begin position="23"/>
        <end position="74"/>
    </location>
</feature>
<name>A0A2N3PWB6_9PROT</name>
<evidence type="ECO:0000313" key="7">
    <source>
        <dbReference type="Proteomes" id="UP000233293"/>
    </source>
</evidence>
<protein>
    <submittedName>
        <fullName evidence="6">Formate dehydrogenase accessory protein FdhE</fullName>
    </submittedName>
</protein>
<dbReference type="Proteomes" id="UP000233293">
    <property type="component" value="Unassembled WGS sequence"/>
</dbReference>
<dbReference type="EMBL" id="PIUM01000009">
    <property type="protein sequence ID" value="PKU24696.1"/>
    <property type="molecule type" value="Genomic_DNA"/>
</dbReference>
<proteinExistence type="predicted"/>
<dbReference type="GO" id="GO:0008199">
    <property type="term" value="F:ferric iron binding"/>
    <property type="evidence" value="ECO:0007669"/>
    <property type="project" value="TreeGrafter"/>
</dbReference>
<dbReference type="InterPro" id="IPR056774">
    <property type="entry name" value="FdhE_N"/>
</dbReference>
<dbReference type="AlphaFoldDB" id="A0A2N3PWB6"/>
<sequence>MTTSASAPFPWTNPAITPGQSPEPLLPPDPAQLFRRRADRLRQLADGNSLRDWLLFVADVSDGQREVAALPADAPPEGRWRADLEALYPRLRPHLPAAAIGAVEDVLGQDPGTLTALANRLHNGAPTPADLPAAPLVMAALQLAWTRHAAHIAPSIARPESTMTTCPVCGSAPVAGVIHIGMQSGGLRYLHCGLCHTAWHHVRATCVACGDGKKVTQRFIEGDSGVARAETCDSCKSYLKLLHADKAQGLDPVADDLASLALDLLVGEEGYRRMGANPFLLQAI</sequence>
<dbReference type="GO" id="GO:0051604">
    <property type="term" value="P:protein maturation"/>
    <property type="evidence" value="ECO:0007669"/>
    <property type="project" value="TreeGrafter"/>
</dbReference>
<gene>
    <name evidence="6" type="ORF">CWS72_10180</name>
</gene>
<dbReference type="Pfam" id="PF24860">
    <property type="entry name" value="FdhE_C"/>
    <property type="match status" value="1"/>
</dbReference>
<dbReference type="PANTHER" id="PTHR37689">
    <property type="entry name" value="PROTEIN FDHE"/>
    <property type="match status" value="1"/>
</dbReference>
<reference evidence="7" key="1">
    <citation type="submission" date="2017-12" db="EMBL/GenBank/DDBJ databases">
        <title>Draft genome sequence of Telmatospirillum siberiense 26-4b1T, an acidotolerant peatland alphaproteobacterium potentially involved in sulfur cycling.</title>
        <authorList>
            <person name="Hausmann B."/>
            <person name="Pjevac P."/>
            <person name="Schreck K."/>
            <person name="Herbold C.W."/>
            <person name="Daims H."/>
            <person name="Wagner M."/>
            <person name="Pester M."/>
            <person name="Loy A."/>
        </authorList>
    </citation>
    <scope>NUCLEOTIDE SEQUENCE [LARGE SCALE GENOMIC DNA]</scope>
    <source>
        <strain evidence="7">26-4b1</strain>
    </source>
</reference>
<comment type="caution">
    <text evidence="6">The sequence shown here is derived from an EMBL/GenBank/DDBJ whole genome shotgun (WGS) entry which is preliminary data.</text>
</comment>
<evidence type="ECO:0000259" key="4">
    <source>
        <dbReference type="Pfam" id="PF24859"/>
    </source>
</evidence>
<organism evidence="6 7">
    <name type="scientific">Telmatospirillum siberiense</name>
    <dbReference type="NCBI Taxonomy" id="382514"/>
    <lineage>
        <taxon>Bacteria</taxon>
        <taxon>Pseudomonadati</taxon>
        <taxon>Pseudomonadota</taxon>
        <taxon>Alphaproteobacteria</taxon>
        <taxon>Rhodospirillales</taxon>
        <taxon>Rhodospirillaceae</taxon>
        <taxon>Telmatospirillum</taxon>
    </lineage>
</organism>
<evidence type="ECO:0000259" key="5">
    <source>
        <dbReference type="Pfam" id="PF24860"/>
    </source>
</evidence>
<evidence type="ECO:0000256" key="1">
    <source>
        <dbReference type="ARBA" id="ARBA00022490"/>
    </source>
</evidence>
<feature type="domain" description="FdhE central" evidence="4">
    <location>
        <begin position="165"/>
        <end position="203"/>
    </location>
</feature>
<dbReference type="PANTHER" id="PTHR37689:SF1">
    <property type="entry name" value="PROTEIN FDHE"/>
    <property type="match status" value="1"/>
</dbReference>
<dbReference type="InterPro" id="IPR056796">
    <property type="entry name" value="FdhE_C"/>
</dbReference>
<dbReference type="InterPro" id="IPR006452">
    <property type="entry name" value="Formate_DH_accessory"/>
</dbReference>
<dbReference type="InterPro" id="IPR024064">
    <property type="entry name" value="FdhE-like_sf"/>
</dbReference>
<dbReference type="PIRSF" id="PIRSF018296">
    <property type="entry name" value="Format_dh_formtn"/>
    <property type="match status" value="1"/>
</dbReference>
<keyword evidence="7" id="KW-1185">Reference proteome</keyword>
<dbReference type="Pfam" id="PF24859">
    <property type="entry name" value="FdhE_central"/>
    <property type="match status" value="1"/>
</dbReference>
<evidence type="ECO:0000313" key="6">
    <source>
        <dbReference type="EMBL" id="PKU24696.1"/>
    </source>
</evidence>
<feature type="domain" description="FdhE N-terminal" evidence="3">
    <location>
        <begin position="76"/>
        <end position="157"/>
    </location>
</feature>
<dbReference type="CDD" id="cd16341">
    <property type="entry name" value="FdhE"/>
    <property type="match status" value="1"/>
</dbReference>
<keyword evidence="1" id="KW-0963">Cytoplasm</keyword>
<evidence type="ECO:0000259" key="3">
    <source>
        <dbReference type="Pfam" id="PF04216"/>
    </source>
</evidence>
<dbReference type="SUPFAM" id="SSF144020">
    <property type="entry name" value="FdhE-like"/>
    <property type="match status" value="1"/>
</dbReference>
<dbReference type="RefSeq" id="WP_101250490.1">
    <property type="nucleotide sequence ID" value="NZ_PIUM01000009.1"/>
</dbReference>
<dbReference type="GO" id="GO:0005829">
    <property type="term" value="C:cytosol"/>
    <property type="evidence" value="ECO:0007669"/>
    <property type="project" value="TreeGrafter"/>
</dbReference>
<feature type="region of interest" description="Disordered" evidence="2">
    <location>
        <begin position="1"/>
        <end position="29"/>
    </location>
</feature>
<dbReference type="InterPro" id="IPR056797">
    <property type="entry name" value="FdhE_central"/>
</dbReference>
<dbReference type="Pfam" id="PF04216">
    <property type="entry name" value="FdhE_N"/>
    <property type="match status" value="2"/>
</dbReference>